<gene>
    <name evidence="1" type="ORF">STSP_23030</name>
</gene>
<reference evidence="1 2" key="1">
    <citation type="submission" date="2015-12" db="EMBL/GenBank/DDBJ databases">
        <title>Genome sequence of Streptomyces sp. G25.</title>
        <authorList>
            <person name="Poehlein A."/>
            <person name="Roettig A."/>
            <person name="Hiessl S."/>
            <person name="Hauschild P."/>
            <person name="Schauer J."/>
            <person name="Madkour M.H."/>
            <person name="Al-Ansari A.M."/>
            <person name="Almakishah N.H."/>
            <person name="Steinbuechel A."/>
            <person name="Daniel R."/>
        </authorList>
    </citation>
    <scope>NUCLEOTIDE SEQUENCE [LARGE SCALE GENOMIC DNA]</scope>
    <source>
        <strain evidence="2">G25(2015)</strain>
    </source>
</reference>
<dbReference type="RefSeq" id="WP_157902818.1">
    <property type="nucleotide sequence ID" value="NZ_LOHS01000066.1"/>
</dbReference>
<comment type="caution">
    <text evidence="1">The sequence shown here is derived from an EMBL/GenBank/DDBJ whole genome shotgun (WGS) entry which is preliminary data.</text>
</comment>
<accession>A0A177HUF3</accession>
<dbReference type="EMBL" id="LOHS01000066">
    <property type="protein sequence ID" value="OAH14356.1"/>
    <property type="molecule type" value="Genomic_DNA"/>
</dbReference>
<dbReference type="InterPro" id="IPR036689">
    <property type="entry name" value="ESAT-6-like_sf"/>
</dbReference>
<sequence>MSGFADISEPTSHLTAPQKPEEFSQGFLLDVFNDASDLVSPSYWIMEAYNAVFGFNPLEEVIQWFAGDWESFAECASVWQNIGKACEGVAANLKSGNSSLDSTWDGNAADAAYIYFDELAKKLTGCRETFDSLQATYERLAHAAYSTAEAIKGVLSGIIDGLIIVGIEMAAGTALSWTGVGAVVGYGLAALEITRLLKMWGDATKMFAQAQTIVNGGIGVLESLGAEIYGHFQNFPSVGGNYDNPAVA</sequence>
<dbReference type="AlphaFoldDB" id="A0A177HUF3"/>
<name>A0A177HUF3_9ACTN</name>
<dbReference type="OrthoDB" id="3692598at2"/>
<proteinExistence type="predicted"/>
<evidence type="ECO:0000313" key="2">
    <source>
        <dbReference type="Proteomes" id="UP000077381"/>
    </source>
</evidence>
<evidence type="ECO:0008006" key="3">
    <source>
        <dbReference type="Google" id="ProtNLM"/>
    </source>
</evidence>
<dbReference type="Gene3D" id="1.10.287.1060">
    <property type="entry name" value="ESAT-6-like"/>
    <property type="match status" value="1"/>
</dbReference>
<dbReference type="STRING" id="1716141.STSP_23030"/>
<evidence type="ECO:0000313" key="1">
    <source>
        <dbReference type="EMBL" id="OAH14356.1"/>
    </source>
</evidence>
<protein>
    <recommendedName>
        <fullName evidence="3">Proteins of 100 residues with WXG</fullName>
    </recommendedName>
</protein>
<dbReference type="SUPFAM" id="SSF140453">
    <property type="entry name" value="EsxAB dimer-like"/>
    <property type="match status" value="1"/>
</dbReference>
<organism evidence="1 2">
    <name type="scientific">Streptomyces jeddahensis</name>
    <dbReference type="NCBI Taxonomy" id="1716141"/>
    <lineage>
        <taxon>Bacteria</taxon>
        <taxon>Bacillati</taxon>
        <taxon>Actinomycetota</taxon>
        <taxon>Actinomycetes</taxon>
        <taxon>Kitasatosporales</taxon>
        <taxon>Streptomycetaceae</taxon>
        <taxon>Streptomyces</taxon>
    </lineage>
</organism>
<dbReference type="Proteomes" id="UP000077381">
    <property type="component" value="Unassembled WGS sequence"/>
</dbReference>
<dbReference type="PATRIC" id="fig|1716141.3.peg.2423"/>
<keyword evidence="2" id="KW-1185">Reference proteome</keyword>